<organism evidence="2">
    <name type="scientific">Culex pipiens</name>
    <name type="common">House mosquito</name>
    <dbReference type="NCBI Taxonomy" id="7175"/>
    <lineage>
        <taxon>Eukaryota</taxon>
        <taxon>Metazoa</taxon>
        <taxon>Ecdysozoa</taxon>
        <taxon>Arthropoda</taxon>
        <taxon>Hexapoda</taxon>
        <taxon>Insecta</taxon>
        <taxon>Pterygota</taxon>
        <taxon>Neoptera</taxon>
        <taxon>Endopterygota</taxon>
        <taxon>Diptera</taxon>
        <taxon>Nematocera</taxon>
        <taxon>Culicoidea</taxon>
        <taxon>Culicidae</taxon>
        <taxon>Culicinae</taxon>
        <taxon>Culicini</taxon>
        <taxon>Culex</taxon>
        <taxon>Culex</taxon>
    </lineage>
</organism>
<feature type="compositionally biased region" description="Polar residues" evidence="1">
    <location>
        <begin position="1"/>
        <end position="10"/>
    </location>
</feature>
<feature type="region of interest" description="Disordered" evidence="1">
    <location>
        <begin position="1"/>
        <end position="51"/>
    </location>
</feature>
<evidence type="ECO:0000256" key="1">
    <source>
        <dbReference type="SAM" id="MobiDB-lite"/>
    </source>
</evidence>
<reference evidence="2" key="1">
    <citation type="submission" date="2021-05" db="EMBL/GenBank/DDBJ databases">
        <authorList>
            <person name="Alioto T."/>
            <person name="Alioto T."/>
            <person name="Gomez Garrido J."/>
        </authorList>
    </citation>
    <scope>NUCLEOTIDE SEQUENCE</scope>
</reference>
<dbReference type="AlphaFoldDB" id="A0A8D8FZZ5"/>
<protein>
    <submittedName>
        <fullName evidence="2">(northern house mosquito) hypothetical protein</fullName>
    </submittedName>
</protein>
<proteinExistence type="predicted"/>
<name>A0A8D8FZZ5_CULPI</name>
<evidence type="ECO:0000313" key="2">
    <source>
        <dbReference type="EMBL" id="CAG6491367.1"/>
    </source>
</evidence>
<sequence>MLRTVANSHPSDLRPTTDAKPPNPVRPTHPQPTSAHNRLPAASPTTTRLDVPAAFLPNSNLVSAASPTGGSCPAAASSATTLRAVSGALSGELSLPAANIATPAGTSTDDGTRDDGSGEWSFYRSASLPERAAARAVSVIIAG</sequence>
<feature type="compositionally biased region" description="Pro residues" evidence="1">
    <location>
        <begin position="21"/>
        <end position="30"/>
    </location>
</feature>
<accession>A0A8D8FZZ5</accession>
<feature type="region of interest" description="Disordered" evidence="1">
    <location>
        <begin position="99"/>
        <end position="118"/>
    </location>
</feature>
<dbReference type="EMBL" id="HBUE01118515">
    <property type="protein sequence ID" value="CAG6491367.1"/>
    <property type="molecule type" value="Transcribed_RNA"/>
</dbReference>